<comment type="cofactor">
    <cofactor evidence="1">
        <name>[4Fe-4S] cluster</name>
        <dbReference type="ChEBI" id="CHEBI:49883"/>
    </cofactor>
</comment>
<dbReference type="EMBL" id="WSLF01000001">
    <property type="protein sequence ID" value="KAE9637267.1"/>
    <property type="molecule type" value="Genomic_DNA"/>
</dbReference>
<dbReference type="SFLD" id="SFLDG01061">
    <property type="entry name" value="methylthiotransferase"/>
    <property type="match status" value="1"/>
</dbReference>
<comment type="caution">
    <text evidence="19">The sequence shown here is derived from an EMBL/GenBank/DDBJ whole genome shotgun (WGS) entry which is preliminary data.</text>
</comment>
<keyword evidence="4" id="KW-0004">4Fe-4S</keyword>
<dbReference type="InterPro" id="IPR005839">
    <property type="entry name" value="Methylthiotransferase"/>
</dbReference>
<comment type="similarity">
    <text evidence="14">Belongs to the methylthiotransferase family. MtaB subfamily.</text>
</comment>
<feature type="domain" description="Radical SAM core" evidence="18">
    <location>
        <begin position="139"/>
        <end position="368"/>
    </location>
</feature>
<dbReference type="SFLD" id="SFLDF00295">
    <property type="entry name" value="threonylcarbamoyladenosine_tRN"/>
    <property type="match status" value="1"/>
</dbReference>
<reference evidence="19 20" key="1">
    <citation type="submission" date="2019-12" db="EMBL/GenBank/DDBJ databases">
        <title>Defluviitalea raffinosedens, isolated from a biogas fermenter, genome sequencing and characterization.</title>
        <authorList>
            <person name="Rettenmaier R."/>
            <person name="Schneider M."/>
            <person name="Neuhaus K."/>
            <person name="Liebl W."/>
            <person name="Zverlov V."/>
        </authorList>
    </citation>
    <scope>NUCLEOTIDE SEQUENCE [LARGE SCALE GENOMIC DNA]</scope>
    <source>
        <strain evidence="19 20">249c-K6</strain>
    </source>
</reference>
<dbReference type="Pfam" id="PF00919">
    <property type="entry name" value="UPF0004"/>
    <property type="match status" value="1"/>
</dbReference>
<comment type="catalytic activity">
    <reaction evidence="13">
        <text>N(6)-L-threonylcarbamoyladenosine(37) in tRNA + (sulfur carrier)-SH + AH2 + 2 S-adenosyl-L-methionine = 2-methylsulfanyl-N(6)-L-threonylcarbamoyladenosine(37) in tRNA + (sulfur carrier)-H + 5'-deoxyadenosine + L-methionine + A + S-adenosyl-L-homocysteine + 2 H(+)</text>
        <dbReference type="Rhea" id="RHEA:37075"/>
        <dbReference type="Rhea" id="RHEA-COMP:10163"/>
        <dbReference type="Rhea" id="RHEA-COMP:11092"/>
        <dbReference type="Rhea" id="RHEA-COMP:14737"/>
        <dbReference type="Rhea" id="RHEA-COMP:14739"/>
        <dbReference type="ChEBI" id="CHEBI:13193"/>
        <dbReference type="ChEBI" id="CHEBI:15378"/>
        <dbReference type="ChEBI" id="CHEBI:17319"/>
        <dbReference type="ChEBI" id="CHEBI:17499"/>
        <dbReference type="ChEBI" id="CHEBI:29917"/>
        <dbReference type="ChEBI" id="CHEBI:57844"/>
        <dbReference type="ChEBI" id="CHEBI:57856"/>
        <dbReference type="ChEBI" id="CHEBI:59789"/>
        <dbReference type="ChEBI" id="CHEBI:64428"/>
        <dbReference type="ChEBI" id="CHEBI:74418"/>
        <dbReference type="ChEBI" id="CHEBI:74420"/>
        <dbReference type="EC" id="2.8.4.5"/>
    </reaction>
</comment>
<dbReference type="InterPro" id="IPR002792">
    <property type="entry name" value="TRAM_dom"/>
</dbReference>
<keyword evidence="10" id="KW-0408">Iron</keyword>
<feature type="domain" description="MTTase N-terminal" evidence="17">
    <location>
        <begin position="2"/>
        <end position="114"/>
    </location>
</feature>
<dbReference type="InterPro" id="IPR058240">
    <property type="entry name" value="rSAM_sf"/>
</dbReference>
<evidence type="ECO:0000256" key="3">
    <source>
        <dbReference type="ARBA" id="ARBA00013273"/>
    </source>
</evidence>
<dbReference type="EC" id="2.8.4.5" evidence="3"/>
<dbReference type="InterPro" id="IPR020612">
    <property type="entry name" value="Methylthiotransferase_CS"/>
</dbReference>
<feature type="domain" description="TRAM" evidence="16">
    <location>
        <begin position="371"/>
        <end position="434"/>
    </location>
</feature>
<keyword evidence="7" id="KW-0949">S-adenosyl-L-methionine</keyword>
<dbReference type="InterPro" id="IPR013848">
    <property type="entry name" value="Methylthiotransferase_N"/>
</dbReference>
<evidence type="ECO:0000259" key="17">
    <source>
        <dbReference type="PROSITE" id="PS51449"/>
    </source>
</evidence>
<dbReference type="GO" id="GO:0051539">
    <property type="term" value="F:4 iron, 4 sulfur cluster binding"/>
    <property type="evidence" value="ECO:0007669"/>
    <property type="project" value="UniProtKB-KW"/>
</dbReference>
<dbReference type="PANTHER" id="PTHR11918">
    <property type="entry name" value="RADICAL SAM PROTEINS"/>
    <property type="match status" value="1"/>
</dbReference>
<keyword evidence="8" id="KW-0819">tRNA processing</keyword>
<dbReference type="PROSITE" id="PS01278">
    <property type="entry name" value="MTTASE_RADICAL"/>
    <property type="match status" value="1"/>
</dbReference>
<dbReference type="Gene3D" id="3.40.50.12160">
    <property type="entry name" value="Methylthiotransferase, N-terminal domain"/>
    <property type="match status" value="1"/>
</dbReference>
<dbReference type="PROSITE" id="PS51918">
    <property type="entry name" value="RADICAL_SAM"/>
    <property type="match status" value="1"/>
</dbReference>
<evidence type="ECO:0000256" key="6">
    <source>
        <dbReference type="ARBA" id="ARBA00022679"/>
    </source>
</evidence>
<dbReference type="Gene3D" id="3.80.30.20">
    <property type="entry name" value="tm_1862 like domain"/>
    <property type="match status" value="1"/>
</dbReference>
<dbReference type="FunFam" id="3.40.50.12160:FF:000004">
    <property type="entry name" value="Threonylcarbamoyladenosine tRNA methylthiotransferase MtaB"/>
    <property type="match status" value="1"/>
</dbReference>
<evidence type="ECO:0000256" key="2">
    <source>
        <dbReference type="ARBA" id="ARBA00002399"/>
    </source>
</evidence>
<evidence type="ECO:0000313" key="20">
    <source>
        <dbReference type="Proteomes" id="UP000483018"/>
    </source>
</evidence>
<dbReference type="PROSITE" id="PS50926">
    <property type="entry name" value="TRAM"/>
    <property type="match status" value="1"/>
</dbReference>
<evidence type="ECO:0000256" key="1">
    <source>
        <dbReference type="ARBA" id="ARBA00001966"/>
    </source>
</evidence>
<dbReference type="InterPro" id="IPR007197">
    <property type="entry name" value="rSAM"/>
</dbReference>
<keyword evidence="5" id="KW-0963">Cytoplasm</keyword>
<accession>A0A7C8HGK5</accession>
<evidence type="ECO:0000256" key="15">
    <source>
        <dbReference type="ARBA" id="ARBA00069898"/>
    </source>
</evidence>
<dbReference type="InterPro" id="IPR006467">
    <property type="entry name" value="MiaB-like_bact"/>
</dbReference>
<dbReference type="Proteomes" id="UP000483018">
    <property type="component" value="Unassembled WGS sequence"/>
</dbReference>
<dbReference type="PANTHER" id="PTHR11918:SF45">
    <property type="entry name" value="THREONYLCARBAMOYLADENOSINE TRNA METHYLTHIOTRANSFERASE"/>
    <property type="match status" value="1"/>
</dbReference>
<dbReference type="SMART" id="SM00729">
    <property type="entry name" value="Elp3"/>
    <property type="match status" value="1"/>
</dbReference>
<keyword evidence="6 19" id="KW-0808">Transferase</keyword>
<dbReference type="GO" id="GO:0046872">
    <property type="term" value="F:metal ion binding"/>
    <property type="evidence" value="ECO:0007669"/>
    <property type="project" value="UniProtKB-KW"/>
</dbReference>
<evidence type="ECO:0000313" key="19">
    <source>
        <dbReference type="EMBL" id="KAE9637267.1"/>
    </source>
</evidence>
<dbReference type="RefSeq" id="WP_158739177.1">
    <property type="nucleotide sequence ID" value="NZ_JAFBEP010000006.1"/>
</dbReference>
<keyword evidence="20" id="KW-1185">Reference proteome</keyword>
<keyword evidence="9" id="KW-0479">Metal-binding</keyword>
<organism evidence="19 20">
    <name type="scientific">Defluviitalea raffinosedens</name>
    <dbReference type="NCBI Taxonomy" id="1450156"/>
    <lineage>
        <taxon>Bacteria</taxon>
        <taxon>Bacillati</taxon>
        <taxon>Bacillota</taxon>
        <taxon>Clostridia</taxon>
        <taxon>Lachnospirales</taxon>
        <taxon>Defluviitaleaceae</taxon>
        <taxon>Defluviitalea</taxon>
    </lineage>
</organism>
<dbReference type="OrthoDB" id="9805215at2"/>
<evidence type="ECO:0000256" key="7">
    <source>
        <dbReference type="ARBA" id="ARBA00022691"/>
    </source>
</evidence>
<dbReference type="PROSITE" id="PS51449">
    <property type="entry name" value="MTTASE_N"/>
    <property type="match status" value="1"/>
</dbReference>
<evidence type="ECO:0000256" key="5">
    <source>
        <dbReference type="ARBA" id="ARBA00022490"/>
    </source>
</evidence>
<dbReference type="NCBIfam" id="TIGR01579">
    <property type="entry name" value="MiaB-like-C"/>
    <property type="match status" value="1"/>
</dbReference>
<dbReference type="InterPro" id="IPR034557">
    <property type="entry name" value="ThrcA_tRNA_MEthiotransferase"/>
</dbReference>
<dbReference type="SUPFAM" id="SSF102114">
    <property type="entry name" value="Radical SAM enzymes"/>
    <property type="match status" value="1"/>
</dbReference>
<dbReference type="GO" id="GO:0035598">
    <property type="term" value="F:tRNA (N(6)-L-threonylcarbamoyladenosine(37)-C(2))-methylthiotransferase activity"/>
    <property type="evidence" value="ECO:0007669"/>
    <property type="project" value="UniProtKB-EC"/>
</dbReference>
<dbReference type="CDD" id="cd01335">
    <property type="entry name" value="Radical_SAM"/>
    <property type="match status" value="1"/>
</dbReference>
<dbReference type="NCBIfam" id="TIGR00089">
    <property type="entry name" value="MiaB/RimO family radical SAM methylthiotransferase"/>
    <property type="match status" value="1"/>
</dbReference>
<sequence length="436" mass="49976">MAKAAFYTLGCKVNQYETEAMIELFKKDHYEIVSFDEYADVYVINTCTVTNLGDRKSRQMIRRAKKVNPDSIVAVVGCYVQTAPEEVKAIEGVNIIVGTDQRSKIIDLIRKYEEEHKMITAVDNIMNVKSFEELSVSQLEGRTRAYLKIQEGCNQYCSYCIIPYARGPIRSRHPENIIKEVKSLVNNGFKEIVLTGIHVASYGKDLEDMDLLKIIEMVHTIEGLKRIRLSSIEPSIVTEEFVKRLKDLPKICPHFHLSLQSGCDATLRRMNRKYDTQKYKKAVELLRENIEDIALTTDLIVGFPGETEEEFKASYNFVKEIGFAQIHVFKYSPRKGTPAAKMTNQISPEIKDERSHQMILLGEELQRNFLEKHVGKVLEVLFEHSIDPQKDLYEGYTSNYLKVIASSKEKIENEILKVEVKEVKNDALIGNIISSF</sequence>
<evidence type="ECO:0000256" key="9">
    <source>
        <dbReference type="ARBA" id="ARBA00022723"/>
    </source>
</evidence>
<protein>
    <recommendedName>
        <fullName evidence="15">Threonylcarbamoyladenosine tRNA methylthiotransferase MtaB</fullName>
        <ecNumber evidence="3">2.8.4.5</ecNumber>
    </recommendedName>
    <alternativeName>
        <fullName evidence="12">tRNA-t(6)A37 methylthiotransferase</fullName>
    </alternativeName>
</protein>
<dbReference type="SFLD" id="SFLDS00029">
    <property type="entry name" value="Radical_SAM"/>
    <property type="match status" value="1"/>
</dbReference>
<evidence type="ECO:0000256" key="14">
    <source>
        <dbReference type="ARBA" id="ARBA00061574"/>
    </source>
</evidence>
<gene>
    <name evidence="19" type="primary">mtaB</name>
    <name evidence="19" type="ORF">GND95_02215</name>
</gene>
<evidence type="ECO:0000259" key="18">
    <source>
        <dbReference type="PROSITE" id="PS51918"/>
    </source>
</evidence>
<dbReference type="InterPro" id="IPR006638">
    <property type="entry name" value="Elp3/MiaA/NifB-like_rSAM"/>
</dbReference>
<evidence type="ECO:0000256" key="13">
    <source>
        <dbReference type="ARBA" id="ARBA00051661"/>
    </source>
</evidence>
<evidence type="ECO:0000256" key="11">
    <source>
        <dbReference type="ARBA" id="ARBA00023014"/>
    </source>
</evidence>
<evidence type="ECO:0000259" key="16">
    <source>
        <dbReference type="PROSITE" id="PS50926"/>
    </source>
</evidence>
<evidence type="ECO:0000256" key="4">
    <source>
        <dbReference type="ARBA" id="ARBA00022485"/>
    </source>
</evidence>
<dbReference type="FunFam" id="3.80.30.20:FF:000001">
    <property type="entry name" value="tRNA-2-methylthio-N(6)-dimethylallyladenosine synthase 2"/>
    <property type="match status" value="1"/>
</dbReference>
<comment type="function">
    <text evidence="2">Catalyzes the methylthiolation of N6-threonylcarbamoyladenosine (t(6)A), leading to the formation of 2-methylthio-N6-threonylcarbamoyladenosine (ms(2)t(6)A) at position 37 in tRNAs that read codons beginning with adenine.</text>
</comment>
<evidence type="ECO:0000256" key="8">
    <source>
        <dbReference type="ARBA" id="ARBA00022694"/>
    </source>
</evidence>
<evidence type="ECO:0000256" key="10">
    <source>
        <dbReference type="ARBA" id="ARBA00023004"/>
    </source>
</evidence>
<dbReference type="InterPro" id="IPR038135">
    <property type="entry name" value="Methylthiotransferase_N_sf"/>
</dbReference>
<dbReference type="AlphaFoldDB" id="A0A7C8HGK5"/>
<dbReference type="Pfam" id="PF04055">
    <property type="entry name" value="Radical_SAM"/>
    <property type="match status" value="1"/>
</dbReference>
<dbReference type="SFLD" id="SFLDG01082">
    <property type="entry name" value="B12-binding_domain_containing"/>
    <property type="match status" value="1"/>
</dbReference>
<evidence type="ECO:0000256" key="12">
    <source>
        <dbReference type="ARBA" id="ARBA00031213"/>
    </source>
</evidence>
<proteinExistence type="inferred from homology"/>
<dbReference type="InterPro" id="IPR023404">
    <property type="entry name" value="rSAM_horseshoe"/>
</dbReference>
<name>A0A7C8HGK5_9FIRM</name>
<keyword evidence="11" id="KW-0411">Iron-sulfur</keyword>